<dbReference type="Proteomes" id="UP001377567">
    <property type="component" value="Unassembled WGS sequence"/>
</dbReference>
<evidence type="ECO:0000259" key="5">
    <source>
        <dbReference type="PROSITE" id="PS50006"/>
    </source>
</evidence>
<dbReference type="PANTHER" id="PTHR24347">
    <property type="entry name" value="SERINE/THREONINE-PROTEIN KINASE"/>
    <property type="match status" value="1"/>
</dbReference>
<dbReference type="Pfam" id="PF00069">
    <property type="entry name" value="Pkinase"/>
    <property type="match status" value="1"/>
</dbReference>
<feature type="domain" description="Protein kinase" evidence="6">
    <location>
        <begin position="201"/>
        <end position="489"/>
    </location>
</feature>
<dbReference type="Pfam" id="PF00498">
    <property type="entry name" value="FHA"/>
    <property type="match status" value="1"/>
</dbReference>
<dbReference type="InterPro" id="IPR011009">
    <property type="entry name" value="Kinase-like_dom_sf"/>
</dbReference>
<feature type="domain" description="FHA" evidence="5">
    <location>
        <begin position="41"/>
        <end position="115"/>
    </location>
</feature>
<evidence type="ECO:0000256" key="1">
    <source>
        <dbReference type="ARBA" id="ARBA00005575"/>
    </source>
</evidence>
<dbReference type="InterPro" id="IPR008984">
    <property type="entry name" value="SMAD_FHA_dom_sf"/>
</dbReference>
<evidence type="ECO:0000313" key="7">
    <source>
        <dbReference type="EMBL" id="GMM54394.1"/>
    </source>
</evidence>
<dbReference type="SUPFAM" id="SSF49879">
    <property type="entry name" value="SMAD/FHA domain"/>
    <property type="match status" value="1"/>
</dbReference>
<protein>
    <submittedName>
        <fullName evidence="7">Serine/threonine protein kinase</fullName>
    </submittedName>
</protein>
<evidence type="ECO:0000313" key="8">
    <source>
        <dbReference type="Proteomes" id="UP001377567"/>
    </source>
</evidence>
<dbReference type="Gene3D" id="3.30.200.20">
    <property type="entry name" value="Phosphorylase Kinase, domain 1"/>
    <property type="match status" value="1"/>
</dbReference>
<comment type="caution">
    <text evidence="7">The sequence shown here is derived from an EMBL/GenBank/DDBJ whole genome shotgun (WGS) entry which is preliminary data.</text>
</comment>
<proteinExistence type="inferred from homology"/>
<keyword evidence="7" id="KW-0723">Serine/threonine-protein kinase</keyword>
<gene>
    <name evidence="7" type="ORF">DAKH74_010100</name>
</gene>
<evidence type="ECO:0000256" key="4">
    <source>
        <dbReference type="PROSITE-ProRule" id="PRU10141"/>
    </source>
</evidence>
<sequence>MSLGWLEPADTYTRAALPRPAEILPHTLLHIGRAPAEPSSPMLGKGKGAANIRMGGLPGAGAPAYTPTHLSLPSPGISALHCTLWGVRFDAQSEPQCYVRDDASRNGTRLNGAPLPRGLPCLLSGGDVLQLPAPGCASIQGRHPDVTGDISDITPDATVTAPRWFRLRFRGVAAPQTAAQGPEGDTSSAATPPFTAPAPWQITPRLIGSGTFGQVLVCTRGNSPTRYAVKVVTRRTGHAHPQTDAEREARILASLTHPNIVAVHCVHVCGPQLLLFQDLVCGGDLFAYLARSDRLAPLPEYEALVVVYQVLCALRYMHARGVVHRDLKLDNVLLAAPEPCARVVLADFGIARELASPQQRMHTVVGTPEYCAPEVGFGRVRGNCDLRSQYSTFSRLATAEQVSRYGYSRKCDLWSLGVLTHIVLTGVSPFYGDGVQEGMVQRAARGKLEMHGSAWEGVSADARGFVAGLLEVSEEQRCDAQGAMRLRWVHGHRGVLRRVYSKIVGGGDM</sequence>
<dbReference type="SUPFAM" id="SSF56112">
    <property type="entry name" value="Protein kinase-like (PK-like)"/>
    <property type="match status" value="1"/>
</dbReference>
<dbReference type="Gene3D" id="1.10.510.10">
    <property type="entry name" value="Transferase(Phosphotransferase) domain 1"/>
    <property type="match status" value="1"/>
</dbReference>
<reference evidence="7 8" key="1">
    <citation type="journal article" date="2023" name="Elife">
        <title>Identification of key yeast species and microbe-microbe interactions impacting larval growth of Drosophila in the wild.</title>
        <authorList>
            <person name="Mure A."/>
            <person name="Sugiura Y."/>
            <person name="Maeda R."/>
            <person name="Honda K."/>
            <person name="Sakurai N."/>
            <person name="Takahashi Y."/>
            <person name="Watada M."/>
            <person name="Katoh T."/>
            <person name="Gotoh A."/>
            <person name="Gotoh Y."/>
            <person name="Taniguchi I."/>
            <person name="Nakamura K."/>
            <person name="Hayashi T."/>
            <person name="Katayama T."/>
            <person name="Uemura T."/>
            <person name="Hattori Y."/>
        </authorList>
    </citation>
    <scope>NUCLEOTIDE SEQUENCE [LARGE SCALE GENOMIC DNA]</scope>
    <source>
        <strain evidence="7 8">KH-74</strain>
    </source>
</reference>
<dbReference type="PROSITE" id="PS00107">
    <property type="entry name" value="PROTEIN_KINASE_ATP"/>
    <property type="match status" value="1"/>
</dbReference>
<keyword evidence="7" id="KW-0808">Transferase</keyword>
<dbReference type="InterPro" id="IPR017441">
    <property type="entry name" value="Protein_kinase_ATP_BS"/>
</dbReference>
<accession>A0AAV5RV30</accession>
<dbReference type="GO" id="GO:0005524">
    <property type="term" value="F:ATP binding"/>
    <property type="evidence" value="ECO:0007669"/>
    <property type="project" value="UniProtKB-UniRule"/>
</dbReference>
<dbReference type="GO" id="GO:0004674">
    <property type="term" value="F:protein serine/threonine kinase activity"/>
    <property type="evidence" value="ECO:0007669"/>
    <property type="project" value="UniProtKB-KW"/>
</dbReference>
<evidence type="ECO:0000256" key="3">
    <source>
        <dbReference type="ARBA" id="ARBA00022840"/>
    </source>
</evidence>
<evidence type="ECO:0000259" key="6">
    <source>
        <dbReference type="PROSITE" id="PS50011"/>
    </source>
</evidence>
<dbReference type="PROSITE" id="PS50011">
    <property type="entry name" value="PROTEIN_KINASE_DOM"/>
    <property type="match status" value="1"/>
</dbReference>
<organism evidence="7 8">
    <name type="scientific">Maudiozyma humilis</name>
    <name type="common">Sour dough yeast</name>
    <name type="synonym">Kazachstania humilis</name>
    <dbReference type="NCBI Taxonomy" id="51915"/>
    <lineage>
        <taxon>Eukaryota</taxon>
        <taxon>Fungi</taxon>
        <taxon>Dikarya</taxon>
        <taxon>Ascomycota</taxon>
        <taxon>Saccharomycotina</taxon>
        <taxon>Saccharomycetes</taxon>
        <taxon>Saccharomycetales</taxon>
        <taxon>Saccharomycetaceae</taxon>
        <taxon>Maudiozyma</taxon>
    </lineage>
</organism>
<dbReference type="AlphaFoldDB" id="A0AAV5RV30"/>
<evidence type="ECO:0000256" key="2">
    <source>
        <dbReference type="ARBA" id="ARBA00022741"/>
    </source>
</evidence>
<dbReference type="SMART" id="SM00240">
    <property type="entry name" value="FHA"/>
    <property type="match status" value="1"/>
</dbReference>
<keyword evidence="7" id="KW-0418">Kinase</keyword>
<dbReference type="Gene3D" id="2.60.200.20">
    <property type="match status" value="1"/>
</dbReference>
<dbReference type="PROSITE" id="PS00108">
    <property type="entry name" value="PROTEIN_KINASE_ST"/>
    <property type="match status" value="1"/>
</dbReference>
<comment type="similarity">
    <text evidence="1">Belongs to the protein kinase superfamily. CAMK Ser/Thr protein kinase family. CHEK2 subfamily.</text>
</comment>
<dbReference type="EMBL" id="BTGD01000002">
    <property type="protein sequence ID" value="GMM54394.1"/>
    <property type="molecule type" value="Genomic_DNA"/>
</dbReference>
<dbReference type="InterPro" id="IPR008271">
    <property type="entry name" value="Ser/Thr_kinase_AS"/>
</dbReference>
<keyword evidence="8" id="KW-1185">Reference proteome</keyword>
<dbReference type="SMART" id="SM00220">
    <property type="entry name" value="S_TKc"/>
    <property type="match status" value="1"/>
</dbReference>
<keyword evidence="2 4" id="KW-0547">Nucleotide-binding</keyword>
<dbReference type="InterPro" id="IPR000253">
    <property type="entry name" value="FHA_dom"/>
</dbReference>
<dbReference type="InterPro" id="IPR000719">
    <property type="entry name" value="Prot_kinase_dom"/>
</dbReference>
<dbReference type="PROSITE" id="PS50006">
    <property type="entry name" value="FHA_DOMAIN"/>
    <property type="match status" value="1"/>
</dbReference>
<keyword evidence="3 4" id="KW-0067">ATP-binding</keyword>
<feature type="binding site" evidence="4">
    <location>
        <position position="230"/>
    </location>
    <ligand>
        <name>ATP</name>
        <dbReference type="ChEBI" id="CHEBI:30616"/>
    </ligand>
</feature>
<name>A0AAV5RV30_MAUHU</name>